<feature type="compositionally biased region" description="Basic and acidic residues" evidence="3">
    <location>
        <begin position="1642"/>
        <end position="1668"/>
    </location>
</feature>
<keyword evidence="2" id="KW-0175">Coiled coil</keyword>
<dbReference type="EMBL" id="JBJQOH010000003">
    <property type="protein sequence ID" value="KAL3692362.1"/>
    <property type="molecule type" value="Genomic_DNA"/>
</dbReference>
<dbReference type="SUPFAM" id="SSF53098">
    <property type="entry name" value="Ribonuclease H-like"/>
    <property type="match status" value="1"/>
</dbReference>
<reference evidence="5 6" key="1">
    <citation type="submission" date="2024-09" db="EMBL/GenBank/DDBJ databases">
        <title>Chromosome-scale assembly of Riccia sorocarpa.</title>
        <authorList>
            <person name="Paukszto L."/>
        </authorList>
    </citation>
    <scope>NUCLEOTIDE SEQUENCE [LARGE SCALE GENOMIC DNA]</scope>
    <source>
        <strain evidence="5">LP-2024</strain>
        <tissue evidence="5">Aerial parts of the thallus</tissue>
    </source>
</reference>
<proteinExistence type="predicted"/>
<protein>
    <recommendedName>
        <fullName evidence="4">Integrase catalytic domain-containing protein</fullName>
    </recommendedName>
</protein>
<dbReference type="PROSITE" id="PS50994">
    <property type="entry name" value="INTEGRASE"/>
    <property type="match status" value="1"/>
</dbReference>
<comment type="caution">
    <text evidence="5">The sequence shown here is derived from an EMBL/GenBank/DDBJ whole genome shotgun (WGS) entry which is preliminary data.</text>
</comment>
<feature type="compositionally biased region" description="Basic and acidic residues" evidence="3">
    <location>
        <begin position="1432"/>
        <end position="1454"/>
    </location>
</feature>
<dbReference type="Pfam" id="PF00665">
    <property type="entry name" value="rve"/>
    <property type="match status" value="1"/>
</dbReference>
<dbReference type="InterPro" id="IPR036397">
    <property type="entry name" value="RNaseH_sf"/>
</dbReference>
<feature type="compositionally biased region" description="Basic and acidic residues" evidence="3">
    <location>
        <begin position="1593"/>
        <end position="1609"/>
    </location>
</feature>
<dbReference type="InterPro" id="IPR041577">
    <property type="entry name" value="RT_RNaseH_2"/>
</dbReference>
<feature type="region of interest" description="Disordered" evidence="3">
    <location>
        <begin position="2023"/>
        <end position="2062"/>
    </location>
</feature>
<dbReference type="PANTHER" id="PTHR37984:SF5">
    <property type="entry name" value="PROTEIN NYNRIN-LIKE"/>
    <property type="match status" value="1"/>
</dbReference>
<evidence type="ECO:0000313" key="5">
    <source>
        <dbReference type="EMBL" id="KAL3692362.1"/>
    </source>
</evidence>
<dbReference type="FunFam" id="3.30.420.10:FF:000032">
    <property type="entry name" value="Retrovirus-related Pol polyprotein from transposon 297-like Protein"/>
    <property type="match status" value="1"/>
</dbReference>
<dbReference type="PANTHER" id="PTHR37984">
    <property type="entry name" value="PROTEIN CBG26694"/>
    <property type="match status" value="1"/>
</dbReference>
<dbReference type="InterPro" id="IPR043502">
    <property type="entry name" value="DNA/RNA_pol_sf"/>
</dbReference>
<dbReference type="Pfam" id="PF17921">
    <property type="entry name" value="Integrase_H2C2"/>
    <property type="match status" value="1"/>
</dbReference>
<dbReference type="InterPro" id="IPR043128">
    <property type="entry name" value="Rev_trsase/Diguanyl_cyclase"/>
</dbReference>
<dbReference type="FunFam" id="3.10.20.370:FF:000001">
    <property type="entry name" value="Retrovirus-related Pol polyprotein from transposon 17.6-like protein"/>
    <property type="match status" value="1"/>
</dbReference>
<feature type="coiled-coil region" evidence="2">
    <location>
        <begin position="921"/>
        <end position="948"/>
    </location>
</feature>
<keyword evidence="1" id="KW-0511">Multifunctional enzyme</keyword>
<feature type="region of interest" description="Disordered" evidence="3">
    <location>
        <begin position="1557"/>
        <end position="1711"/>
    </location>
</feature>
<feature type="compositionally biased region" description="Basic and acidic residues" evidence="3">
    <location>
        <begin position="830"/>
        <end position="842"/>
    </location>
</feature>
<dbReference type="InterPro" id="IPR050951">
    <property type="entry name" value="Retrovirus_Pol_polyprotein"/>
</dbReference>
<feature type="compositionally biased region" description="Basic and acidic residues" evidence="3">
    <location>
        <begin position="867"/>
        <end position="876"/>
    </location>
</feature>
<keyword evidence="6" id="KW-1185">Reference proteome</keyword>
<dbReference type="InterPro" id="IPR001584">
    <property type="entry name" value="Integrase_cat-core"/>
</dbReference>
<feature type="domain" description="Integrase catalytic" evidence="4">
    <location>
        <begin position="325"/>
        <end position="486"/>
    </location>
</feature>
<feature type="coiled-coil region" evidence="2">
    <location>
        <begin position="1068"/>
        <end position="1121"/>
    </location>
</feature>
<dbReference type="Proteomes" id="UP001633002">
    <property type="component" value="Unassembled WGS sequence"/>
</dbReference>
<accession>A0ABD3HP59</accession>
<evidence type="ECO:0000256" key="3">
    <source>
        <dbReference type="SAM" id="MobiDB-lite"/>
    </source>
</evidence>
<name>A0ABD3HP59_9MARC</name>
<dbReference type="Gene3D" id="3.10.20.370">
    <property type="match status" value="1"/>
</dbReference>
<dbReference type="InterPro" id="IPR012337">
    <property type="entry name" value="RNaseH-like_sf"/>
</dbReference>
<feature type="compositionally biased region" description="Polar residues" evidence="3">
    <location>
        <begin position="1557"/>
        <end position="1568"/>
    </location>
</feature>
<feature type="compositionally biased region" description="Basic and acidic residues" evidence="3">
    <location>
        <begin position="1677"/>
        <end position="1688"/>
    </location>
</feature>
<dbReference type="Pfam" id="PF17919">
    <property type="entry name" value="RT_RNaseH_2"/>
    <property type="match status" value="1"/>
</dbReference>
<dbReference type="SUPFAM" id="SSF56672">
    <property type="entry name" value="DNA/RNA polymerases"/>
    <property type="match status" value="1"/>
</dbReference>
<dbReference type="Gene3D" id="3.30.420.10">
    <property type="entry name" value="Ribonuclease H-like superfamily/Ribonuclease H"/>
    <property type="match status" value="1"/>
</dbReference>
<evidence type="ECO:0000259" key="4">
    <source>
        <dbReference type="PROSITE" id="PS50994"/>
    </source>
</evidence>
<sequence>MKKLPSWLRKRKKLKDVPFVWTDQCQEAFETLKEKLVTAPVLVAPNWNKIFHVSVDTSLLATGAILSQLDDKKREHPIHYASRQLSKSEIKYSATERECLGMIFAVSKFRHYLLGKRFVFHVDHEALKYIVARPTRSGKLARWMLVLMEFTFTVEYRPGKLHGNVDFLSRLPGEPEELSLETSPKDNFLFIITEVTTEDDWINQFKFFLLTKEFPRGLPRNKISAFIFAAASFRLLNEDLYRVGRDLILRRCVAPEEVFSVVKACHTDPAGGHFNSKASIRKVYDTGYWWPTVTKDVHQFISACDECQRYGKPSQFHRMTLTPIMASQPFQRWAIDFMGPISPKAGYSQHEYILVAVDYVTKWAEVQSTRKNNADTVIRSLEDCIITRYGLPMAITSDNSTHFVNIAMKHVLSSYGITHNLITPYHPQANGQVERINRVLLSTIRKTVERNPKDWDKRLIGAVWAYRTTYKTTTGQSPFQLVYGQEAILPIEFMLPTLRVLTGYSDWPNSTDPDLTIKEREIPQFTTWFQNMAKNPVCQPGRLYNLLEAPPMIIDNLTHAGLQGLLLRKHLTYKPQYDDTIRALLDQTEVDRTQGTVRFRSQSGKLVPIHKMIIQKMFQFPAEGAKFPRNVEWKAMYAMLFLNTGFPSSGQVRMGALTWAPMMAIMKNWHVLLGRQNYLTNMTPVFDAVLWGNQFDWAAAVMDQLIVSISAYQKGSNSGKFTMTQVLMVILVGVRLWRKEDTKEVDTLQVPHSSTLPVFEQLYDNLMNLEISPFLDRELLGYIRPKLTEEQIVRILAQIDGVPSSRGLPEMAPMGSIEILEQLAGMNTRRTPEIEENPRTEGAETAPTVEGSKKRVKDQTGSSSKRQKIESSGDEALISRELRNKKLIQEKQVEAAAPVTIPAAEGSEPGKKKKSKKVIGIQEVVSRNEELREDQTQALEQLEELEKQPEGDTPGQGETYIVEQTVDVTPGDSIELVTQPGGRLEATLQVVAETTTITQTMSQLIQNNITGMDKAEFPPGSSTTPGENQERGLIEFGSPVRQAPGSPKEKDSPAKLIHSLRGRREVILHTLDQELRKQEREIQEELRRRNEVTPPEVIAELNVMEEEVKKLRKENQDWRTEYFKQEEVLRGVTTNNQRVINEWEKYSQELTEAIRAQINELWIQTVTLNDDRWKTRVAELKKEVDEAVSDHCEIQRLTKVYGLCLSFNQEVQQQEHKEATENLAKVTRERNEANETILKLQQELEDSRVDFDRQLHQKRQEYAKLQNQVTQEHAVREKEWQNRLETEKAKVTASLEESVKKLEEDHKKRIDTRIEEEGIRNKQYQDLITIMLQEIEGGSASSQYLKIRNSQQPEERSTVVSPWAEELQKATENLARLRQAERAKNRYWSRLEIKSKDNQRLAHLQQQANERVDTLADLMMENDMEIPPEDDTPVRRKEREITPDKSEGEEEVRTITRSIPPNLAEQAASIPESILEEQRRKSKVYLSTLTPITPVSNQNSFTTDRNPAVQDRSPVTLREIEVQTDMSLTPTALTPVFTNQELIKEEDPLGIKLTHQVPLTSSTTNTPPESAPGSKIPGQTSLVYTRKKSPQKKIPDTGKIHLVERRSEPGAEQSSQEPKVDSGDGHQGRHQLVTNKPEPSPDMERPKGLTIDKTRGRDLKISIPRDVDTPLTPKSKQGKEIIQEKPVHQDQVGNPQDPEDTVEGTSQSLPRAADDLVDQIYDLNRPEDQPTPTQPDGPVRVFKKKYKSPFNPTNISGTPLFVEIRDEDYYELSTVADLAEGYLEDERRKGVEVFLPFWPRPEFTHLMVGTVMKAVKRIMKHGPKSYSLEQLYQRDLAIFTMILAMKNKVDVGTPLTDEVFTQLWITGLGTGDNGNAFRGFLVEAFLRQDIDLEHPHGVTVITRNCIQKFAIMYHLHLLKEVTDNMKTPPNTAPTPPKVYYFHRICTREEMASLVEMERYQLAKAASDEDKREVKTLLQEVRKKWHELEEFTGMITGNWVNRVMDRWIHWNDVTPRMPEASLQDEIVRCCGPPEPKKIRRQRKKGDESSSDDDEPNDPNEDSFDYLDELEGQALGQALSRDKVEVKTVSLELPKVAKIMQLRVKDFAMPIAEALKVDQKFILRADRIPHVPSCIDLLTRFNGEYPTDMCLAWLALGRSPPAPMSIPSRDLVQSSFLPPMHLVPEYMLSLPIEGLIPRREGLTHAGYGKYPFQFPVMKIMMYTTPKQAIENLTTLIRDSANSLDVVIFRTNLYCRFLRTIFRAMERHHPGQEIDFSYDKPNSSHMIYYLIWTWLNLHSNLA</sequence>
<feature type="compositionally biased region" description="Acidic residues" evidence="3">
    <location>
        <begin position="2047"/>
        <end position="2062"/>
    </location>
</feature>
<evidence type="ECO:0000256" key="2">
    <source>
        <dbReference type="SAM" id="Coils"/>
    </source>
</evidence>
<gene>
    <name evidence="5" type="ORF">R1sor_006013</name>
</gene>
<feature type="region of interest" description="Disordered" evidence="3">
    <location>
        <begin position="829"/>
        <end position="876"/>
    </location>
</feature>
<feature type="compositionally biased region" description="Basic and acidic residues" evidence="3">
    <location>
        <begin position="1618"/>
        <end position="1627"/>
    </location>
</feature>
<organism evidence="5 6">
    <name type="scientific">Riccia sorocarpa</name>
    <dbReference type="NCBI Taxonomy" id="122646"/>
    <lineage>
        <taxon>Eukaryota</taxon>
        <taxon>Viridiplantae</taxon>
        <taxon>Streptophyta</taxon>
        <taxon>Embryophyta</taxon>
        <taxon>Marchantiophyta</taxon>
        <taxon>Marchantiopsida</taxon>
        <taxon>Marchantiidae</taxon>
        <taxon>Marchantiales</taxon>
        <taxon>Ricciaceae</taxon>
        <taxon>Riccia</taxon>
    </lineage>
</organism>
<dbReference type="InterPro" id="IPR041588">
    <property type="entry name" value="Integrase_H2C2"/>
</dbReference>
<dbReference type="Gene3D" id="1.10.340.70">
    <property type="match status" value="1"/>
</dbReference>
<evidence type="ECO:0000256" key="1">
    <source>
        <dbReference type="ARBA" id="ARBA00023268"/>
    </source>
</evidence>
<evidence type="ECO:0000313" key="6">
    <source>
        <dbReference type="Proteomes" id="UP001633002"/>
    </source>
</evidence>
<dbReference type="CDD" id="cd09274">
    <property type="entry name" value="RNase_HI_RT_Ty3"/>
    <property type="match status" value="1"/>
</dbReference>
<feature type="coiled-coil region" evidence="2">
    <location>
        <begin position="1209"/>
        <end position="1268"/>
    </location>
</feature>
<dbReference type="GO" id="GO:0003824">
    <property type="term" value="F:catalytic activity"/>
    <property type="evidence" value="ECO:0007669"/>
    <property type="project" value="UniProtKB-KW"/>
</dbReference>
<dbReference type="Gene3D" id="3.30.70.270">
    <property type="match status" value="1"/>
</dbReference>
<feature type="region of interest" description="Disordered" evidence="3">
    <location>
        <begin position="1424"/>
        <end position="1466"/>
    </location>
</feature>